<sequence length="95" mass="10441">MHGYNYELVYRPGTSTANAHALSRLSLKETVEVLVLEPVLNLLQHLGEGPVTASMIKEATKTDPVMSLVLQYVSVTAAAREEHSCRYDAILQAKT</sequence>
<evidence type="ECO:0000313" key="3">
    <source>
        <dbReference type="Proteomes" id="UP001209878"/>
    </source>
</evidence>
<evidence type="ECO:0000313" key="1">
    <source>
        <dbReference type="EMBL" id="KAK2186734.1"/>
    </source>
</evidence>
<comment type="caution">
    <text evidence="1">The sequence shown here is derived from an EMBL/GenBank/DDBJ whole genome shotgun (WGS) entry which is preliminary data.</text>
</comment>
<proteinExistence type="predicted"/>
<dbReference type="EMBL" id="JAODUO010000190">
    <property type="protein sequence ID" value="KAK2186735.1"/>
    <property type="molecule type" value="Genomic_DNA"/>
</dbReference>
<organism evidence="1 3">
    <name type="scientific">Ridgeia piscesae</name>
    <name type="common">Tubeworm</name>
    <dbReference type="NCBI Taxonomy" id="27915"/>
    <lineage>
        <taxon>Eukaryota</taxon>
        <taxon>Metazoa</taxon>
        <taxon>Spiralia</taxon>
        <taxon>Lophotrochozoa</taxon>
        <taxon>Annelida</taxon>
        <taxon>Polychaeta</taxon>
        <taxon>Sedentaria</taxon>
        <taxon>Canalipalpata</taxon>
        <taxon>Sabellida</taxon>
        <taxon>Siboglinidae</taxon>
        <taxon>Ridgeia</taxon>
    </lineage>
</organism>
<protein>
    <submittedName>
        <fullName evidence="1">Uncharacterized protein</fullName>
    </submittedName>
</protein>
<dbReference type="AlphaFoldDB" id="A0AAD9P1Z3"/>
<evidence type="ECO:0000313" key="2">
    <source>
        <dbReference type="EMBL" id="KAK2186735.1"/>
    </source>
</evidence>
<gene>
    <name evidence="1" type="ORF">NP493_190g00011</name>
    <name evidence="2" type="ORF">NP493_190g00030</name>
</gene>
<reference evidence="1" key="1">
    <citation type="journal article" date="2023" name="Mol. Biol. Evol.">
        <title>Third-Generation Sequencing Reveals the Adaptive Role of the Epigenome in Three Deep-Sea Polychaetes.</title>
        <authorList>
            <person name="Perez M."/>
            <person name="Aroh O."/>
            <person name="Sun Y."/>
            <person name="Lan Y."/>
            <person name="Juniper S.K."/>
            <person name="Young C.R."/>
            <person name="Angers B."/>
            <person name="Qian P.Y."/>
        </authorList>
    </citation>
    <scope>NUCLEOTIDE SEQUENCE</scope>
    <source>
        <strain evidence="1">R07B-5</strain>
    </source>
</reference>
<dbReference type="Proteomes" id="UP001209878">
    <property type="component" value="Unassembled WGS sequence"/>
</dbReference>
<name>A0AAD9P1Z3_RIDPI</name>
<dbReference type="EMBL" id="JAODUO010000190">
    <property type="protein sequence ID" value="KAK2186734.1"/>
    <property type="molecule type" value="Genomic_DNA"/>
</dbReference>
<accession>A0AAD9P1Z3</accession>
<keyword evidence="3" id="KW-1185">Reference proteome</keyword>